<name>A0ACB8BXL2_9AGAM</name>
<evidence type="ECO:0000313" key="2">
    <source>
        <dbReference type="Proteomes" id="UP000790709"/>
    </source>
</evidence>
<protein>
    <submittedName>
        <fullName evidence="1">Uncharacterized protein</fullName>
    </submittedName>
</protein>
<proteinExistence type="predicted"/>
<evidence type="ECO:0000313" key="1">
    <source>
        <dbReference type="EMBL" id="KAH7930399.1"/>
    </source>
</evidence>
<accession>A0ACB8BXL2</accession>
<dbReference type="EMBL" id="MU266332">
    <property type="protein sequence ID" value="KAH7930399.1"/>
    <property type="molecule type" value="Genomic_DNA"/>
</dbReference>
<dbReference type="Proteomes" id="UP000790709">
    <property type="component" value="Unassembled WGS sequence"/>
</dbReference>
<keyword evidence="2" id="KW-1185">Reference proteome</keyword>
<comment type="caution">
    <text evidence="1">The sequence shown here is derived from an EMBL/GenBank/DDBJ whole genome shotgun (WGS) entry which is preliminary data.</text>
</comment>
<organism evidence="1 2">
    <name type="scientific">Leucogyrophana mollusca</name>
    <dbReference type="NCBI Taxonomy" id="85980"/>
    <lineage>
        <taxon>Eukaryota</taxon>
        <taxon>Fungi</taxon>
        <taxon>Dikarya</taxon>
        <taxon>Basidiomycota</taxon>
        <taxon>Agaricomycotina</taxon>
        <taxon>Agaricomycetes</taxon>
        <taxon>Agaricomycetidae</taxon>
        <taxon>Boletales</taxon>
        <taxon>Boletales incertae sedis</taxon>
        <taxon>Leucogyrophana</taxon>
    </lineage>
</organism>
<sequence>MKAVITWCSTLVCHPEHDRTRTATSFVRHRNGCIRQFSPNNVFQLWYTLWLACMNGIQHLRHTHTTPLQHLALPSRLKSAMPGPMYIDSRFETHDAPRHHQTISHRRTRTSSVSAISPSRARKYARDAEQARYNAPLQHAFSPEYSMTWRDLGPRDEWAVAQREQERVIQEEAERALYYHRRAGERKSREQRASIDRSYSRGTMPSLTRRGSVSSPDSHGPRTPTHSTRYRSSRPSEYPSGQRDHSHKNRVPAYTFPGHSSAQVFPHPPPEGRCSLDAARVAVCTVVTPAARPRKTSILARLNPFGRSRTTSMSEIHHHYHGVVADSLQPGRSRRMSTTPSRR</sequence>
<gene>
    <name evidence="1" type="ORF">BV22DRAFT_61947</name>
</gene>
<reference evidence="1" key="1">
    <citation type="journal article" date="2021" name="New Phytol.">
        <title>Evolutionary innovations through gain and loss of genes in the ectomycorrhizal Boletales.</title>
        <authorList>
            <person name="Wu G."/>
            <person name="Miyauchi S."/>
            <person name="Morin E."/>
            <person name="Kuo A."/>
            <person name="Drula E."/>
            <person name="Varga T."/>
            <person name="Kohler A."/>
            <person name="Feng B."/>
            <person name="Cao Y."/>
            <person name="Lipzen A."/>
            <person name="Daum C."/>
            <person name="Hundley H."/>
            <person name="Pangilinan J."/>
            <person name="Johnson J."/>
            <person name="Barry K."/>
            <person name="LaButti K."/>
            <person name="Ng V."/>
            <person name="Ahrendt S."/>
            <person name="Min B."/>
            <person name="Choi I.G."/>
            <person name="Park H."/>
            <person name="Plett J.M."/>
            <person name="Magnuson J."/>
            <person name="Spatafora J.W."/>
            <person name="Nagy L.G."/>
            <person name="Henrissat B."/>
            <person name="Grigoriev I.V."/>
            <person name="Yang Z.L."/>
            <person name="Xu J."/>
            <person name="Martin F.M."/>
        </authorList>
    </citation>
    <scope>NUCLEOTIDE SEQUENCE</scope>
    <source>
        <strain evidence="1">KUC20120723A-06</strain>
    </source>
</reference>